<dbReference type="SUPFAM" id="SSF55347">
    <property type="entry name" value="Glyceraldehyde-3-phosphate dehydrogenase-like, C-terminal domain"/>
    <property type="match status" value="1"/>
</dbReference>
<evidence type="ECO:0000256" key="2">
    <source>
        <dbReference type="RuleBase" id="RU000397"/>
    </source>
</evidence>
<dbReference type="Gene3D" id="3.40.50.720">
    <property type="entry name" value="NAD(P)-binding Rossmann-like Domain"/>
    <property type="match status" value="1"/>
</dbReference>
<organism evidence="4 5">
    <name type="scientific">Acetobacterium fimetarium</name>
    <dbReference type="NCBI Taxonomy" id="52691"/>
    <lineage>
        <taxon>Bacteria</taxon>
        <taxon>Bacillati</taxon>
        <taxon>Bacillota</taxon>
        <taxon>Clostridia</taxon>
        <taxon>Eubacteriales</taxon>
        <taxon>Eubacteriaceae</taxon>
        <taxon>Acetobacterium</taxon>
    </lineage>
</organism>
<dbReference type="EMBL" id="WJBC01000002">
    <property type="protein sequence ID" value="MBC3803083.1"/>
    <property type="molecule type" value="Genomic_DNA"/>
</dbReference>
<evidence type="ECO:0000256" key="1">
    <source>
        <dbReference type="ARBA" id="ARBA00023002"/>
    </source>
</evidence>
<reference evidence="4 5" key="1">
    <citation type="journal article" date="2020" name="mSystems">
        <title>Defining Genomic and Predicted Metabolic Features of the Acetobacterium Genus.</title>
        <authorList>
            <person name="Ross D.E."/>
            <person name="Marshall C.W."/>
            <person name="Gulliver D."/>
            <person name="May H.D."/>
            <person name="Norman R.S."/>
        </authorList>
    </citation>
    <scope>NUCLEOTIDE SEQUENCE [LARGE SCALE GENOMIC DNA]</scope>
    <source>
        <strain evidence="4 5">DSM 8238</strain>
    </source>
</reference>
<dbReference type="InterPro" id="IPR036291">
    <property type="entry name" value="NAD(P)-bd_dom_sf"/>
</dbReference>
<dbReference type="Proteomes" id="UP000603234">
    <property type="component" value="Unassembled WGS sequence"/>
</dbReference>
<dbReference type="Pfam" id="PF02800">
    <property type="entry name" value="Gp_dh_C"/>
    <property type="match status" value="1"/>
</dbReference>
<dbReference type="Pfam" id="PF00044">
    <property type="entry name" value="Gp_dh_N"/>
    <property type="match status" value="1"/>
</dbReference>
<keyword evidence="5" id="KW-1185">Reference proteome</keyword>
<protein>
    <submittedName>
        <fullName evidence="4">Type I glyceraldehyde-3-phosphate dehydrogenase</fullName>
        <ecNumber evidence="4">1.2.1.12</ecNumber>
    </submittedName>
</protein>
<dbReference type="Gene3D" id="3.30.360.10">
    <property type="entry name" value="Dihydrodipicolinate Reductase, domain 2"/>
    <property type="match status" value="1"/>
</dbReference>
<sequence length="337" mass="36577">MTVRIAINGFGRIGRMAFRQLFLLEEFEVAAINDIAPPDLSAYLLKFDTTQGPFEQADYVDSGDNYISVDDIKIPFFQESDASQLPWGELNIDIVLECSGAYLSKEKSQAHLTAGAKSVVISAPAGTDIPTIVYGVNENILSNKDTIISGASCSTNALAPMVKILNDYAPIKSGMMLVVHGYTATQMLQDNAQKKGHFRRSRAAAENIIPTTAEAATAVGRVIPELNGKLHGSAVRVPVPVGCLITFTAVVMGSNITADAINKTMKSSASQIFGYTEEEYVSSDIVGNTFAAIFDSTQTLVSKINDDDYQVRVAAWFDNENSFVSQLIRLLKYYSDL</sequence>
<dbReference type="CDD" id="cd18126">
    <property type="entry name" value="GAPDH_I_C"/>
    <property type="match status" value="1"/>
</dbReference>
<dbReference type="SMART" id="SM00846">
    <property type="entry name" value="Gp_dh_N"/>
    <property type="match status" value="1"/>
</dbReference>
<evidence type="ECO:0000313" key="4">
    <source>
        <dbReference type="EMBL" id="MBC3803083.1"/>
    </source>
</evidence>
<dbReference type="SUPFAM" id="SSF51735">
    <property type="entry name" value="NAD(P)-binding Rossmann-fold domains"/>
    <property type="match status" value="1"/>
</dbReference>
<dbReference type="PIRSF" id="PIRSF000149">
    <property type="entry name" value="GAP_DH"/>
    <property type="match status" value="1"/>
</dbReference>
<dbReference type="PANTHER" id="PTHR43148">
    <property type="entry name" value="GLYCERALDEHYDE-3-PHOSPHATE DEHYDROGENASE 2"/>
    <property type="match status" value="1"/>
</dbReference>
<evidence type="ECO:0000313" key="5">
    <source>
        <dbReference type="Proteomes" id="UP000603234"/>
    </source>
</evidence>
<dbReference type="InterPro" id="IPR020828">
    <property type="entry name" value="GlycerAld_3-P_DH_NAD(P)-bd"/>
</dbReference>
<accession>A0ABR6WRV4</accession>
<dbReference type="PRINTS" id="PR00078">
    <property type="entry name" value="G3PDHDRGNASE"/>
</dbReference>
<dbReference type="InterPro" id="IPR020829">
    <property type="entry name" value="GlycerAld_3-P_DH_cat"/>
</dbReference>
<gene>
    <name evidence="4" type="ORF">GH808_01320</name>
</gene>
<dbReference type="EC" id="1.2.1.12" evidence="4"/>
<comment type="similarity">
    <text evidence="2">Belongs to the glyceraldehyde-3-phosphate dehydrogenase family.</text>
</comment>
<dbReference type="RefSeq" id="WP_186841010.1">
    <property type="nucleotide sequence ID" value="NZ_WJBC01000002.1"/>
</dbReference>
<keyword evidence="1 4" id="KW-0560">Oxidoreductase</keyword>
<feature type="domain" description="Glyceraldehyde 3-phosphate dehydrogenase NAD(P) binding" evidence="3">
    <location>
        <begin position="3"/>
        <end position="153"/>
    </location>
</feature>
<dbReference type="CDD" id="cd05214">
    <property type="entry name" value="GAPDH_I_N"/>
    <property type="match status" value="1"/>
</dbReference>
<dbReference type="InterPro" id="IPR020831">
    <property type="entry name" value="GlycerAld/Erythrose_P_DH"/>
</dbReference>
<dbReference type="GO" id="GO:0004365">
    <property type="term" value="F:glyceraldehyde-3-phosphate dehydrogenase (NAD+) (phosphorylating) activity"/>
    <property type="evidence" value="ECO:0007669"/>
    <property type="project" value="UniProtKB-EC"/>
</dbReference>
<evidence type="ECO:0000259" key="3">
    <source>
        <dbReference type="SMART" id="SM00846"/>
    </source>
</evidence>
<name>A0ABR6WRV4_9FIRM</name>
<proteinExistence type="inferred from homology"/>
<comment type="caution">
    <text evidence="4">The sequence shown here is derived from an EMBL/GenBank/DDBJ whole genome shotgun (WGS) entry which is preliminary data.</text>
</comment>